<dbReference type="GO" id="GO:0008409">
    <property type="term" value="F:5'-3' exonuclease activity"/>
    <property type="evidence" value="ECO:0007669"/>
    <property type="project" value="InterPro"/>
</dbReference>
<evidence type="ECO:0000259" key="8">
    <source>
        <dbReference type="Pfam" id="PF17768"/>
    </source>
</evidence>
<dbReference type="InterPro" id="IPR041122">
    <property type="entry name" value="RecJ_OB"/>
</dbReference>
<evidence type="ECO:0000256" key="4">
    <source>
        <dbReference type="ARBA" id="ARBA00022801"/>
    </source>
</evidence>
<reference evidence="9 10" key="1">
    <citation type="journal article" date="2012" name="J. Bacteriol.">
        <title>Genome sequence of proteorhodopsin-containing sea ice bacterium Glaciecola punicea ACAM 611T.</title>
        <authorList>
            <person name="Qin Q.-L."/>
            <person name="Xie B.-B."/>
            <person name="Shu Y.-L."/>
            <person name="Rong J.-C."/>
            <person name="Zhao D.-L."/>
            <person name="Zhang X.-Y."/>
            <person name="Chen X.-L."/>
            <person name="Zhou B.-C."/>
            <person name="Zhanga Y.-Z."/>
        </authorList>
    </citation>
    <scope>NUCLEOTIDE SEQUENCE [LARGE SCALE GENOMIC DNA]</scope>
    <source>
        <strain evidence="9 10">ACAM 611</strain>
    </source>
</reference>
<dbReference type="NCBIfam" id="TIGR00644">
    <property type="entry name" value="recJ"/>
    <property type="match status" value="1"/>
</dbReference>
<protein>
    <recommendedName>
        <fullName evidence="2">Single-stranded-DNA-specific exonuclease RecJ</fullName>
    </recommendedName>
</protein>
<dbReference type="InterPro" id="IPR001667">
    <property type="entry name" value="DDH_dom"/>
</dbReference>
<proteinExistence type="inferred from homology"/>
<dbReference type="InterPro" id="IPR003156">
    <property type="entry name" value="DHHA1_dom"/>
</dbReference>
<dbReference type="Pfam" id="PF17768">
    <property type="entry name" value="RecJ_OB"/>
    <property type="match status" value="1"/>
</dbReference>
<gene>
    <name evidence="9" type="primary">recJ</name>
    <name evidence="9" type="ORF">GPUN_2182</name>
</gene>
<keyword evidence="5 9" id="KW-0269">Exonuclease</keyword>
<keyword evidence="3" id="KW-0540">Nuclease</keyword>
<evidence type="ECO:0000256" key="1">
    <source>
        <dbReference type="ARBA" id="ARBA00005915"/>
    </source>
</evidence>
<reference evidence="9 10" key="2">
    <citation type="journal article" date="2017" name="Antonie Van Leeuwenhoek">
        <title>Rhizobium rhizosphaerae sp. nov., a novel species isolated from rice rhizosphere.</title>
        <authorList>
            <person name="Zhao J.J."/>
            <person name="Zhang J."/>
            <person name="Zhang R.J."/>
            <person name="Zhang C.W."/>
            <person name="Yin H.Q."/>
            <person name="Zhang X.X."/>
        </authorList>
    </citation>
    <scope>NUCLEOTIDE SEQUENCE [LARGE SCALE GENOMIC DNA]</scope>
    <source>
        <strain evidence="9 10">ACAM 611</strain>
    </source>
</reference>
<dbReference type="InterPro" id="IPR004610">
    <property type="entry name" value="RecJ"/>
</dbReference>
<dbReference type="SUPFAM" id="SSF64182">
    <property type="entry name" value="DHH phosphoesterases"/>
    <property type="match status" value="1"/>
</dbReference>
<sequence>MHIMRREAINAAPLGGKHTDIIDKVLRNRGIQSQSELSVQGKHLLHYNKLKDIEKAANLLADAVVNHQQVFIVGDFDADGATSTALCILAFRKMGLLNVQYIVPNRFDYGYGLSPPVVDLAYQAGAKVLVTVDNGISSIEGVKHAKSLGMTVVVTDHHLPSDVLPIADAIVNPNQTLCEFESKNLAGVGVAFYVMSATKNVLVERGYFTQQQIPVPNMANFLDIVAVGTVADVVVLDKNNRILVHQGIQRIRSGKTRPGILALLNISGRDYSKCCTTDIGFVIGPRLNAAGRLEDMSHGIECLLCECINEAATLALALDALNQSRREIEQSMKDKAELALATLSLDAKNMPAALVLYNEDYHQGVVGIVAGRMKERYYRPTIVFANDNEHTLKGSARSIQGVHIRDVLARVDSLQPGLIHKFGGHAMAAGLSIAKVDLPLFQTVLIQVVSNLTQNLPKEAIIYSDGELSEQQLTLENAHELKYSMPWGQGFEEPQFDGVFTLVNQRIVGKNHLKMTLAQNQVYIDAIAFNVDIQAWPNHKVNEVKMAYKLDINEFRGQTTLQLMVSDLVAVE</sequence>
<evidence type="ECO:0000256" key="3">
    <source>
        <dbReference type="ARBA" id="ARBA00022722"/>
    </source>
</evidence>
<evidence type="ECO:0000259" key="6">
    <source>
        <dbReference type="Pfam" id="PF01368"/>
    </source>
</evidence>
<dbReference type="eggNOG" id="COG0608">
    <property type="taxonomic scope" value="Bacteria"/>
</dbReference>
<dbReference type="GO" id="GO:0003676">
    <property type="term" value="F:nucleic acid binding"/>
    <property type="evidence" value="ECO:0007669"/>
    <property type="project" value="InterPro"/>
</dbReference>
<dbReference type="GO" id="GO:0006310">
    <property type="term" value="P:DNA recombination"/>
    <property type="evidence" value="ECO:0007669"/>
    <property type="project" value="InterPro"/>
</dbReference>
<keyword evidence="10" id="KW-1185">Reference proteome</keyword>
<dbReference type="Gene3D" id="3.10.310.30">
    <property type="match status" value="1"/>
</dbReference>
<organism evidence="9 10">
    <name type="scientific">Glaciecola punicea ACAM 611</name>
    <dbReference type="NCBI Taxonomy" id="1121923"/>
    <lineage>
        <taxon>Bacteria</taxon>
        <taxon>Pseudomonadati</taxon>
        <taxon>Pseudomonadota</taxon>
        <taxon>Gammaproteobacteria</taxon>
        <taxon>Alteromonadales</taxon>
        <taxon>Alteromonadaceae</taxon>
        <taxon>Glaciecola</taxon>
    </lineage>
</organism>
<comment type="caution">
    <text evidence="9">The sequence shown here is derived from an EMBL/GenBank/DDBJ whole genome shotgun (WGS) entry which is preliminary data.</text>
</comment>
<dbReference type="GO" id="GO:0006281">
    <property type="term" value="P:DNA repair"/>
    <property type="evidence" value="ECO:0007669"/>
    <property type="project" value="InterPro"/>
</dbReference>
<dbReference type="FunFam" id="3.90.1640.30:FF:000001">
    <property type="entry name" value="Single-stranded-DNA-specific exonuclease RecJ"/>
    <property type="match status" value="1"/>
</dbReference>
<dbReference type="Pfam" id="PF02272">
    <property type="entry name" value="DHHA1"/>
    <property type="match status" value="1"/>
</dbReference>
<dbReference type="Proteomes" id="UP000053586">
    <property type="component" value="Unassembled WGS sequence"/>
</dbReference>
<dbReference type="InterPro" id="IPR051673">
    <property type="entry name" value="SSDNA_exonuclease_RecJ"/>
</dbReference>
<keyword evidence="4 9" id="KW-0378">Hydrolase</keyword>
<dbReference type="EMBL" id="BAET01000027">
    <property type="protein sequence ID" value="GAB56297.1"/>
    <property type="molecule type" value="Genomic_DNA"/>
</dbReference>
<evidence type="ECO:0000256" key="5">
    <source>
        <dbReference type="ARBA" id="ARBA00022839"/>
    </source>
</evidence>
<evidence type="ECO:0000259" key="7">
    <source>
        <dbReference type="Pfam" id="PF02272"/>
    </source>
</evidence>
<dbReference type="PANTHER" id="PTHR30255:SF2">
    <property type="entry name" value="SINGLE-STRANDED-DNA-SPECIFIC EXONUCLEASE RECJ"/>
    <property type="match status" value="1"/>
</dbReference>
<dbReference type="Gene3D" id="3.90.1640.30">
    <property type="match status" value="1"/>
</dbReference>
<dbReference type="PANTHER" id="PTHR30255">
    <property type="entry name" value="SINGLE-STRANDED-DNA-SPECIFIC EXONUCLEASE RECJ"/>
    <property type="match status" value="1"/>
</dbReference>
<dbReference type="InterPro" id="IPR038763">
    <property type="entry name" value="DHH_sf"/>
</dbReference>
<comment type="similarity">
    <text evidence="1">Belongs to the RecJ family.</text>
</comment>
<evidence type="ECO:0000313" key="10">
    <source>
        <dbReference type="Proteomes" id="UP000053586"/>
    </source>
</evidence>
<evidence type="ECO:0000256" key="2">
    <source>
        <dbReference type="ARBA" id="ARBA00019841"/>
    </source>
</evidence>
<feature type="domain" description="DDH" evidence="6">
    <location>
        <begin position="69"/>
        <end position="229"/>
    </location>
</feature>
<accession>H5TDC0</accession>
<evidence type="ECO:0000313" key="9">
    <source>
        <dbReference type="EMBL" id="GAB56297.1"/>
    </source>
</evidence>
<dbReference type="STRING" id="56804.BAE46_12080"/>
<dbReference type="Pfam" id="PF01368">
    <property type="entry name" value="DHH"/>
    <property type="match status" value="1"/>
</dbReference>
<feature type="domain" description="RecJ OB" evidence="8">
    <location>
        <begin position="465"/>
        <end position="567"/>
    </location>
</feature>
<name>H5TDC0_9ALTE</name>
<feature type="domain" description="DHHA1" evidence="7">
    <location>
        <begin position="353"/>
        <end position="450"/>
    </location>
</feature>
<dbReference type="AlphaFoldDB" id="H5TDC0"/>